<dbReference type="InterPro" id="IPR011050">
    <property type="entry name" value="Pectin_lyase_fold/virulence"/>
</dbReference>
<sequence length="601" mass="67485">MKQPVQHYQKILVDLIVVPFLWAGLYDKTLLDIHQSNVTLIGQGRVVITGSDEAGYMLPCVENGRTCLKKSINTTVYDVFMGGQYLLPARFPDKTFPMTSNEDWKESFIGANGTIRIHDIQQNFPELSDGYYVGIHGGFKTDQNTNLSSWYSITLPIKGIDKQGSICVNAEKASSGFLGKYGRGNGLGYIIGAKAVLDVPGEWYSDGKEVILIPPRGKNGNYELRTRLYGAVIAGNRVRLENIRFKGATALVEGDDVSFVKCLFEYISPFRHVPNVDSINKRGQSLASCWGEPGNGTAGVFVKGDRFVSKNCRFSKSWWCGMTIRGNNALVENCLFEDINWMAKRSAGLFSWGNGNLVRHCTLRNLGGAGIEGGNAAWVGQYAKDNIWEYNYIENVCQLITDQGFFYVNHQTGLKRKANSIWRYNIGKGARGPAKGNWTGPSVGYYIDNSSSGYQVYNNIVIDANEAIRYNDTEDGCKAGRDIWFYNNTFYKCDSIKYASWNKSGKSKRDAEIMLINNLAILEERLDFFERKKELRWRNNFQSQFVSVVINPEKMNFSPTTNMLKFGGIPVMGQSISYIGAVDPKRGMWRYGVDESLLPEF</sequence>
<dbReference type="SUPFAM" id="SSF51126">
    <property type="entry name" value="Pectin lyase-like"/>
    <property type="match status" value="1"/>
</dbReference>
<dbReference type="AlphaFoldDB" id="A0A328FA07"/>
<evidence type="ECO:0000313" key="3">
    <source>
        <dbReference type="Proteomes" id="UP000248798"/>
    </source>
</evidence>
<proteinExistence type="predicted"/>
<dbReference type="PANTHER" id="PTHR36453">
    <property type="entry name" value="SECRETED PROTEIN-RELATED"/>
    <property type="match status" value="1"/>
</dbReference>
<dbReference type="OrthoDB" id="1016457at2"/>
<dbReference type="EMBL" id="CP036313">
    <property type="protein sequence ID" value="QBH15067.1"/>
    <property type="molecule type" value="Genomic_DNA"/>
</dbReference>
<keyword evidence="4" id="KW-1185">Reference proteome</keyword>
<evidence type="ECO:0000313" key="1">
    <source>
        <dbReference type="EMBL" id="QBH15067.1"/>
    </source>
</evidence>
<dbReference type="InterPro" id="IPR012334">
    <property type="entry name" value="Pectin_lyas_fold"/>
</dbReference>
<evidence type="ECO:0008006" key="5">
    <source>
        <dbReference type="Google" id="ProtNLM"/>
    </source>
</evidence>
<accession>A0A328FA07</accession>
<dbReference type="EMBL" id="QLNI01000081">
    <property type="protein sequence ID" value="RAL99912.1"/>
    <property type="molecule type" value="Genomic_DNA"/>
</dbReference>
<evidence type="ECO:0000313" key="4">
    <source>
        <dbReference type="Proteomes" id="UP000293902"/>
    </source>
</evidence>
<gene>
    <name evidence="2" type="ORF">DO021_21845</name>
    <name evidence="1" type="ORF">EYB58_20365</name>
</gene>
<dbReference type="PANTHER" id="PTHR36453:SF1">
    <property type="entry name" value="RIGHT HANDED BETA HELIX DOMAIN-CONTAINING PROTEIN"/>
    <property type="match status" value="1"/>
</dbReference>
<protein>
    <recommendedName>
        <fullName evidence="5">Right-handed parallel beta-helix repeat-containing protein</fullName>
    </recommendedName>
</protein>
<evidence type="ECO:0000313" key="2">
    <source>
        <dbReference type="EMBL" id="RAL99912.1"/>
    </source>
</evidence>
<organism evidence="2 3">
    <name type="scientific">Desulfobacter hydrogenophilus</name>
    <dbReference type="NCBI Taxonomy" id="2291"/>
    <lineage>
        <taxon>Bacteria</taxon>
        <taxon>Pseudomonadati</taxon>
        <taxon>Thermodesulfobacteriota</taxon>
        <taxon>Desulfobacteria</taxon>
        <taxon>Desulfobacterales</taxon>
        <taxon>Desulfobacteraceae</taxon>
        <taxon>Desulfobacter</taxon>
    </lineage>
</organism>
<dbReference type="Proteomes" id="UP000248798">
    <property type="component" value="Unassembled WGS sequence"/>
</dbReference>
<dbReference type="Proteomes" id="UP000293902">
    <property type="component" value="Chromosome"/>
</dbReference>
<reference evidence="2 3" key="1">
    <citation type="submission" date="2018-06" db="EMBL/GenBank/DDBJ databases">
        <title>Complete Genome Sequence of Desulfobacter hydrogenophilus (DSM3380).</title>
        <authorList>
            <person name="Marietou A."/>
            <person name="Schreiber L."/>
            <person name="Marshall I."/>
            <person name="Jorgensen B."/>
        </authorList>
    </citation>
    <scope>NUCLEOTIDE SEQUENCE [LARGE SCALE GENOMIC DNA]</scope>
    <source>
        <strain evidence="2 3">DSM 3380</strain>
    </source>
</reference>
<reference evidence="1 4" key="2">
    <citation type="submission" date="2019-02" db="EMBL/GenBank/DDBJ databases">
        <title>Complete genome sequence of Desulfobacter hydrogenophilus AcRS1.</title>
        <authorList>
            <person name="Marietou A."/>
            <person name="Lund M.B."/>
            <person name="Marshall I.P.G."/>
            <person name="Schreiber L."/>
            <person name="Jorgensen B."/>
        </authorList>
    </citation>
    <scope>NUCLEOTIDE SEQUENCE [LARGE SCALE GENOMIC DNA]</scope>
    <source>
        <strain evidence="1 4">AcRS1</strain>
    </source>
</reference>
<name>A0A328FA07_9BACT</name>
<dbReference type="RefSeq" id="WP_111960636.1">
    <property type="nucleotide sequence ID" value="NZ_CP036313.1"/>
</dbReference>
<dbReference type="Gene3D" id="2.160.20.10">
    <property type="entry name" value="Single-stranded right-handed beta-helix, Pectin lyase-like"/>
    <property type="match status" value="1"/>
</dbReference>